<keyword evidence="2" id="KW-1185">Reference proteome</keyword>
<dbReference type="GeneID" id="40086227"/>
<dbReference type="Proteomes" id="UP000225204">
    <property type="component" value="Segment"/>
</dbReference>
<protein>
    <submittedName>
        <fullName evidence="1">Uncharacterized protein</fullName>
    </submittedName>
</protein>
<reference evidence="2" key="1">
    <citation type="submission" date="2017-06" db="EMBL/GenBank/DDBJ databases">
        <authorList>
            <person name="Kim H.J."/>
            <person name="Triplett B.A."/>
        </authorList>
    </citation>
    <scope>NUCLEOTIDE SEQUENCE [LARGE SCALE GENOMIC DNA]</scope>
</reference>
<dbReference type="KEGG" id="vg:40086227"/>
<gene>
    <name evidence="1" type="primary">12</name>
    <name evidence="1" type="ORF">SEA_MOLIVIA_12</name>
</gene>
<dbReference type="RefSeq" id="YP_009610140.1">
    <property type="nucleotide sequence ID" value="NC_042001.1"/>
</dbReference>
<name>A0A286N4D4_9CAUD</name>
<dbReference type="OrthoDB" id="40937at10239"/>
<proteinExistence type="predicted"/>
<dbReference type="EMBL" id="MF185731">
    <property type="protein sequence ID" value="ASX99241.1"/>
    <property type="molecule type" value="Genomic_DNA"/>
</dbReference>
<sequence length="64" mass="7231">MSILIPRNGEHGFAGAVFRQENLGHGETITGWRWVCRCGHTSDGFYLNRDFAVEGWKLHAGIEE</sequence>
<organism evidence="1 2">
    <name type="scientific">Arthrobacter phage Molivia</name>
    <dbReference type="NCBI Taxonomy" id="2015839"/>
    <lineage>
        <taxon>Viruses</taxon>
        <taxon>Duplodnaviria</taxon>
        <taxon>Heunggongvirae</taxon>
        <taxon>Uroviricota</taxon>
        <taxon>Caudoviricetes</taxon>
        <taxon>Amigovirus</taxon>
        <taxon>Amigovirus molivia</taxon>
    </lineage>
</organism>
<evidence type="ECO:0000313" key="2">
    <source>
        <dbReference type="Proteomes" id="UP000225204"/>
    </source>
</evidence>
<evidence type="ECO:0000313" key="1">
    <source>
        <dbReference type="EMBL" id="ASX99241.1"/>
    </source>
</evidence>
<accession>A0A286N4D4</accession>